<evidence type="ECO:0000313" key="10">
    <source>
        <dbReference type="Proteomes" id="UP000239706"/>
    </source>
</evidence>
<dbReference type="PRINTS" id="PR00765">
    <property type="entry name" value="CRBOXYPTASEA"/>
</dbReference>
<evidence type="ECO:0000256" key="1">
    <source>
        <dbReference type="ARBA" id="ARBA00001947"/>
    </source>
</evidence>
<keyword evidence="5" id="KW-0862">Zinc</keyword>
<sequence length="326" mass="36846">MRVLKLGSKGSDVMGIQSMLKKIEDVVQTDINYTYDVLINDIEGLKARYPFITIGVAGKSLLGKNLYYIKLGAGSNQVFYNAAHHALEWITSPLLMKFIENFANNYALGRKMRGYDVADIWSKSSIYIMPMVNPDGVDLVLNGLSKDNPYYNDLIVWNNGSTDFSKDWEANNRGVDLNHNYNASWQQSKEAEKLYGIYGPGPTRYSGLYPESEPETQAVVNFTKNHNFRLVIAYHSQGEVIYWQYDNIIPPGSRRIGELFSKASGYSLEEASGITAYAGYKDWFIEAFRRPGYTIEVGKGKNPLPISQFDKIYNDNEEVLLLASIV</sequence>
<gene>
    <name evidence="9" type="ORF">CLLI_17760</name>
</gene>
<dbReference type="InterPro" id="IPR034274">
    <property type="entry name" value="ENP1_M14_CPD"/>
</dbReference>
<dbReference type="CDD" id="cd06229">
    <property type="entry name" value="M14_Endopeptidase_I"/>
    <property type="match status" value="1"/>
</dbReference>
<evidence type="ECO:0000256" key="2">
    <source>
        <dbReference type="ARBA" id="ARBA00005988"/>
    </source>
</evidence>
<dbReference type="Proteomes" id="UP000239706">
    <property type="component" value="Unassembled WGS sequence"/>
</dbReference>
<dbReference type="PANTHER" id="PTHR11705:SF143">
    <property type="entry name" value="SLL0236 PROTEIN"/>
    <property type="match status" value="1"/>
</dbReference>
<dbReference type="SUPFAM" id="SSF53187">
    <property type="entry name" value="Zn-dependent exopeptidases"/>
    <property type="match status" value="1"/>
</dbReference>
<proteinExistence type="inferred from homology"/>
<keyword evidence="10" id="KW-1185">Reference proteome</keyword>
<comment type="cofactor">
    <cofactor evidence="1">
        <name>Zn(2+)</name>
        <dbReference type="ChEBI" id="CHEBI:29105"/>
    </cofactor>
</comment>
<dbReference type="GO" id="GO:0006508">
    <property type="term" value="P:proteolysis"/>
    <property type="evidence" value="ECO:0007669"/>
    <property type="project" value="UniProtKB-KW"/>
</dbReference>
<comment type="similarity">
    <text evidence="2 7">Belongs to the peptidase M14 family.</text>
</comment>
<name>A0A2T0B383_9CLOT</name>
<evidence type="ECO:0000256" key="5">
    <source>
        <dbReference type="ARBA" id="ARBA00022833"/>
    </source>
</evidence>
<dbReference type="PANTHER" id="PTHR11705">
    <property type="entry name" value="PROTEASE FAMILY M14 CARBOXYPEPTIDASE A,B"/>
    <property type="match status" value="1"/>
</dbReference>
<keyword evidence="3" id="KW-0645">Protease</keyword>
<dbReference type="GO" id="GO:0004181">
    <property type="term" value="F:metallocarboxypeptidase activity"/>
    <property type="evidence" value="ECO:0007669"/>
    <property type="project" value="InterPro"/>
</dbReference>
<dbReference type="EMBL" id="PVXO01000047">
    <property type="protein sequence ID" value="PRR78349.1"/>
    <property type="molecule type" value="Genomic_DNA"/>
</dbReference>
<evidence type="ECO:0000256" key="6">
    <source>
        <dbReference type="ARBA" id="ARBA00023049"/>
    </source>
</evidence>
<evidence type="ECO:0000313" key="9">
    <source>
        <dbReference type="EMBL" id="PRR78349.1"/>
    </source>
</evidence>
<dbReference type="EC" id="3.4.19.11" evidence="9"/>
<evidence type="ECO:0000259" key="8">
    <source>
        <dbReference type="PROSITE" id="PS52035"/>
    </source>
</evidence>
<evidence type="ECO:0000256" key="3">
    <source>
        <dbReference type="ARBA" id="ARBA00022670"/>
    </source>
</evidence>
<dbReference type="GO" id="GO:0008270">
    <property type="term" value="F:zinc ion binding"/>
    <property type="evidence" value="ECO:0007669"/>
    <property type="project" value="InterPro"/>
</dbReference>
<feature type="active site" description="Proton donor/acceptor" evidence="7">
    <location>
        <position position="296"/>
    </location>
</feature>
<comment type="caution">
    <text evidence="9">The sequence shown here is derived from an EMBL/GenBank/DDBJ whole genome shotgun (WGS) entry which is preliminary data.</text>
</comment>
<feature type="domain" description="Peptidase M14" evidence="8">
    <location>
        <begin position="31"/>
        <end position="324"/>
    </location>
</feature>
<dbReference type="AlphaFoldDB" id="A0A2T0B383"/>
<dbReference type="Gene3D" id="3.40.630.10">
    <property type="entry name" value="Zn peptidases"/>
    <property type="match status" value="1"/>
</dbReference>
<dbReference type="Pfam" id="PF00246">
    <property type="entry name" value="Peptidase_M14"/>
    <property type="match status" value="1"/>
</dbReference>
<keyword evidence="4 9" id="KW-0378">Hydrolase</keyword>
<protein>
    <submittedName>
        <fullName evidence="9">Gamma-D-glutamyl-L-diamino acid endopeptidase 1</fullName>
        <ecNumber evidence="9">3.4.19.11</ecNumber>
    </submittedName>
</protein>
<organism evidence="9 10">
    <name type="scientific">Clostridium liquoris</name>
    <dbReference type="NCBI Taxonomy" id="1289519"/>
    <lineage>
        <taxon>Bacteria</taxon>
        <taxon>Bacillati</taxon>
        <taxon>Bacillota</taxon>
        <taxon>Clostridia</taxon>
        <taxon>Eubacteriales</taxon>
        <taxon>Clostridiaceae</taxon>
        <taxon>Clostridium</taxon>
    </lineage>
</organism>
<keyword evidence="6" id="KW-0482">Metalloprotease</keyword>
<dbReference type="OrthoDB" id="9811296at2"/>
<evidence type="ECO:0000256" key="7">
    <source>
        <dbReference type="PROSITE-ProRule" id="PRU01379"/>
    </source>
</evidence>
<dbReference type="GO" id="GO:0005615">
    <property type="term" value="C:extracellular space"/>
    <property type="evidence" value="ECO:0007669"/>
    <property type="project" value="TreeGrafter"/>
</dbReference>
<reference evidence="9 10" key="1">
    <citation type="submission" date="2018-03" db="EMBL/GenBank/DDBJ databases">
        <title>Genome sequence of Clostridium liquoris DSM 100320.</title>
        <authorList>
            <person name="Poehlein A."/>
            <person name="Daniel R."/>
        </authorList>
    </citation>
    <scope>NUCLEOTIDE SEQUENCE [LARGE SCALE GENOMIC DNA]</scope>
    <source>
        <strain evidence="9 10">DSM 100320</strain>
    </source>
</reference>
<dbReference type="PROSITE" id="PS52035">
    <property type="entry name" value="PEPTIDASE_M14"/>
    <property type="match status" value="1"/>
</dbReference>
<dbReference type="InterPro" id="IPR000834">
    <property type="entry name" value="Peptidase_M14"/>
</dbReference>
<evidence type="ECO:0000256" key="4">
    <source>
        <dbReference type="ARBA" id="ARBA00022801"/>
    </source>
</evidence>
<accession>A0A2T0B383</accession>
<dbReference type="SMART" id="SM00631">
    <property type="entry name" value="Zn_pept"/>
    <property type="match status" value="1"/>
</dbReference>